<dbReference type="EMBL" id="MU274919">
    <property type="protein sequence ID" value="KAI0087162.1"/>
    <property type="molecule type" value="Genomic_DNA"/>
</dbReference>
<keyword evidence="2" id="KW-1185">Reference proteome</keyword>
<name>A0ACB8TYL5_9APHY</name>
<gene>
    <name evidence="1" type="ORF">BDY19DRAFT_893371</name>
</gene>
<proteinExistence type="predicted"/>
<sequence length="177" mass="19721">MSSSANTLNEPLLGSCFCGSIGYSLTSEPLLSAYCHCTNCQRLSGCPFVHTVHFPASQFSWIIPDYSPPSSPTFSPSPHSEPKHLSLLDTYSIPNRPHKTRFRCKNCGACVASYNSLKDTFSIWGAHLSRDGQGKIERWEVVKPSAHIFYGTRMVEVRDGLGKWEGYEGRSEKLDLE</sequence>
<evidence type="ECO:0000313" key="2">
    <source>
        <dbReference type="Proteomes" id="UP001055072"/>
    </source>
</evidence>
<organism evidence="1 2">
    <name type="scientific">Irpex rosettiformis</name>
    <dbReference type="NCBI Taxonomy" id="378272"/>
    <lineage>
        <taxon>Eukaryota</taxon>
        <taxon>Fungi</taxon>
        <taxon>Dikarya</taxon>
        <taxon>Basidiomycota</taxon>
        <taxon>Agaricomycotina</taxon>
        <taxon>Agaricomycetes</taxon>
        <taxon>Polyporales</taxon>
        <taxon>Irpicaceae</taxon>
        <taxon>Irpex</taxon>
    </lineage>
</organism>
<reference evidence="1" key="1">
    <citation type="journal article" date="2021" name="Environ. Microbiol.">
        <title>Gene family expansions and transcriptome signatures uncover fungal adaptations to wood decay.</title>
        <authorList>
            <person name="Hage H."/>
            <person name="Miyauchi S."/>
            <person name="Viragh M."/>
            <person name="Drula E."/>
            <person name="Min B."/>
            <person name="Chaduli D."/>
            <person name="Navarro D."/>
            <person name="Favel A."/>
            <person name="Norest M."/>
            <person name="Lesage-Meessen L."/>
            <person name="Balint B."/>
            <person name="Merenyi Z."/>
            <person name="de Eugenio L."/>
            <person name="Morin E."/>
            <person name="Martinez A.T."/>
            <person name="Baldrian P."/>
            <person name="Stursova M."/>
            <person name="Martinez M.J."/>
            <person name="Novotny C."/>
            <person name="Magnuson J.K."/>
            <person name="Spatafora J.W."/>
            <person name="Maurice S."/>
            <person name="Pangilinan J."/>
            <person name="Andreopoulos W."/>
            <person name="LaButti K."/>
            <person name="Hundley H."/>
            <person name="Na H."/>
            <person name="Kuo A."/>
            <person name="Barry K."/>
            <person name="Lipzen A."/>
            <person name="Henrissat B."/>
            <person name="Riley R."/>
            <person name="Ahrendt S."/>
            <person name="Nagy L.G."/>
            <person name="Grigoriev I.V."/>
            <person name="Martin F."/>
            <person name="Rosso M.N."/>
        </authorList>
    </citation>
    <scope>NUCLEOTIDE SEQUENCE</scope>
    <source>
        <strain evidence="1">CBS 384.51</strain>
    </source>
</reference>
<comment type="caution">
    <text evidence="1">The sequence shown here is derived from an EMBL/GenBank/DDBJ whole genome shotgun (WGS) entry which is preliminary data.</text>
</comment>
<dbReference type="Proteomes" id="UP001055072">
    <property type="component" value="Unassembled WGS sequence"/>
</dbReference>
<evidence type="ECO:0000313" key="1">
    <source>
        <dbReference type="EMBL" id="KAI0087162.1"/>
    </source>
</evidence>
<protein>
    <submittedName>
        <fullName evidence="1">Mss4-like protein</fullName>
    </submittedName>
</protein>
<accession>A0ACB8TYL5</accession>